<evidence type="ECO:0000256" key="3">
    <source>
        <dbReference type="ARBA" id="ARBA00023098"/>
    </source>
</evidence>
<comment type="catalytic activity">
    <reaction evidence="9">
        <text>N-eicosanoyl-1-(9Z-octadecenoyl)-sn-glycero-3-phosphoethanolamine + H2O = N-eicosanoyl-sn-glycero-3-phosphoethanolamine + (9Z)-octadecenoate + H(+)</text>
        <dbReference type="Rhea" id="RHEA:45392"/>
        <dbReference type="ChEBI" id="CHEBI:15377"/>
        <dbReference type="ChEBI" id="CHEBI:15378"/>
        <dbReference type="ChEBI" id="CHEBI:30823"/>
        <dbReference type="ChEBI" id="CHEBI:85221"/>
        <dbReference type="ChEBI" id="CHEBI:85228"/>
    </reaction>
    <physiologicalReaction direction="left-to-right" evidence="9">
        <dbReference type="Rhea" id="RHEA:45393"/>
    </physiologicalReaction>
</comment>
<evidence type="ECO:0000256" key="10">
    <source>
        <dbReference type="ARBA" id="ARBA00051149"/>
    </source>
</evidence>
<comment type="catalytic activity">
    <reaction evidence="12">
        <text>1-O-(1Z-octadecenoyl)-2-(9Z-octadecenoyl)-sn-glycero-3-phospho-N-hexadecanoyl-ethanolamine + H2O = 1-O-(1Z-octadecenyl)-sn-glycero-3-phospho-N-hexadecanoyl-ethanolamine + (9Z)-octadecenoate + H(+)</text>
        <dbReference type="Rhea" id="RHEA:55240"/>
        <dbReference type="ChEBI" id="CHEBI:15377"/>
        <dbReference type="ChEBI" id="CHEBI:15378"/>
        <dbReference type="ChEBI" id="CHEBI:30823"/>
        <dbReference type="ChEBI" id="CHEBI:137009"/>
        <dbReference type="ChEBI" id="CHEBI:138663"/>
    </reaction>
    <physiologicalReaction direction="left-to-right" evidence="12">
        <dbReference type="Rhea" id="RHEA:55241"/>
    </physiologicalReaction>
</comment>
<dbReference type="Ensembl" id="ENSBTAT00000126243.1">
    <property type="protein sequence ID" value="ENSBTAP00000077267.1"/>
    <property type="gene ID" value="ENSBTAG00000016658.7"/>
</dbReference>
<reference evidence="20" key="3">
    <citation type="submission" date="2025-09" db="UniProtKB">
        <authorList>
            <consortium name="Ensembl"/>
        </authorList>
    </citation>
    <scope>IDENTIFICATION</scope>
    <source>
        <strain evidence="20">Hereford</strain>
    </source>
</reference>
<dbReference type="InterPro" id="IPR000073">
    <property type="entry name" value="AB_hydrolase_1"/>
</dbReference>
<comment type="catalytic activity">
    <reaction evidence="7">
        <text>N-octadecanoyl-1-(9Z-octadecenoyl)-sn-glycero-3-phosphoethanolamine + H2O = N-octadecanoyl-sn-glycero-3-phospho-ethanolamine + (9Z)-octadecenoate + H(+)</text>
        <dbReference type="Rhea" id="RHEA:45388"/>
        <dbReference type="ChEBI" id="CHEBI:15377"/>
        <dbReference type="ChEBI" id="CHEBI:15378"/>
        <dbReference type="ChEBI" id="CHEBI:30823"/>
        <dbReference type="ChEBI" id="CHEBI:85219"/>
        <dbReference type="ChEBI" id="CHEBI:85227"/>
    </reaction>
    <physiologicalReaction direction="left-to-right" evidence="7">
        <dbReference type="Rhea" id="RHEA:45389"/>
    </physiologicalReaction>
</comment>
<keyword evidence="2" id="KW-0442">Lipid degradation</keyword>
<evidence type="ECO:0000256" key="6">
    <source>
        <dbReference type="ARBA" id="ARBA00050206"/>
    </source>
</evidence>
<proteinExistence type="inferred from homology"/>
<keyword evidence="21" id="KW-1185">Reference proteome</keyword>
<comment type="function">
    <text evidence="15">Lysophospholipase selective for N-acyl phosphatidylethanolamine (NAPE). Contributes to the biosynthesis of N-acyl ethanolamines, including the endocannabinoid anandamide by hydrolyzing the sn-1 and sn-2 acyl chains from N-acyl phosphatidylethanolamine (NAPE) generating glycerophospho-N-acyl ethanolamine (GP-NAE), an intermediate for N-acyl ethanolamine biosynthesis. Hydrolyzes substrates bearing saturated, monounsaturated, polyunsaturated N-acyl chains. Shows no significant activity towards other lysophospholipids, including lysophosphatidylcholine, lysophosphatidylethanolamine and lysophosphatidylserine.</text>
</comment>
<evidence type="ECO:0000256" key="9">
    <source>
        <dbReference type="ARBA" id="ARBA00050998"/>
    </source>
</evidence>
<evidence type="ECO:0000259" key="19">
    <source>
        <dbReference type="Pfam" id="PF00561"/>
    </source>
</evidence>
<comment type="catalytic activity">
    <reaction evidence="8">
        <text>N,1-diacyl-sn-glycero-3-phosphoethanolamine + H2O = N-acyl-sn-glycero-3-phosphoethanolamine + a fatty acid + H(+)</text>
        <dbReference type="Rhea" id="RHEA:45420"/>
        <dbReference type="ChEBI" id="CHEBI:15377"/>
        <dbReference type="ChEBI" id="CHEBI:15378"/>
        <dbReference type="ChEBI" id="CHEBI:28868"/>
        <dbReference type="ChEBI" id="CHEBI:85216"/>
        <dbReference type="ChEBI" id="CHEBI:85225"/>
    </reaction>
    <physiologicalReaction direction="left-to-right" evidence="8">
        <dbReference type="Rhea" id="RHEA:45421"/>
    </physiologicalReaction>
</comment>
<reference evidence="20" key="2">
    <citation type="submission" date="2025-08" db="UniProtKB">
        <authorList>
            <consortium name="Ensembl"/>
        </authorList>
    </citation>
    <scope>IDENTIFICATION</scope>
    <source>
        <strain evidence="20">Hereford</strain>
    </source>
</reference>
<evidence type="ECO:0000256" key="5">
    <source>
        <dbReference type="ARBA" id="ARBA00048221"/>
    </source>
</evidence>
<comment type="similarity">
    <text evidence="4">Belongs to the peptidase S33 family. ABHD4/ABHD5 subfamily.</text>
</comment>
<evidence type="ECO:0000256" key="15">
    <source>
        <dbReference type="ARBA" id="ARBA00054321"/>
    </source>
</evidence>
<evidence type="ECO:0000256" key="8">
    <source>
        <dbReference type="ARBA" id="ARBA00050883"/>
    </source>
</evidence>
<evidence type="ECO:0000313" key="20">
    <source>
        <dbReference type="Ensembl" id="ENSBTAP00000077267.1"/>
    </source>
</evidence>
<sequence length="413" mass="47204">MGWLSSTQQGLFTMADDLEQQPQGWLSSWLPTWRPTSMSQLKNVEARILQCLQNKFLARYVSLPNQNKIWTVTVSPELRDRTPLVMVHGFGGGVGLWILNMDSLSTRRTLHTFDLLGFGRSSRPTFPRDPEGAEDEFVTSIETWRESMGIPSMILLGHSLGGFLATSYSIKYPDRVKHLILVDPWGFPLRPADPSQVRAPPTWVKAVASVLGRSNPLAVLRVAGPWGPGLVQRFRPDFKRKFADFFDDDTISEYIYHCNAQNPSGETAFKAMMESFGWARRPMLERIHLIRKDVPITMIYGANTWIDTSTGKKVKLQRPDSYVRDLANSLPLDHLGSQTKTWKNQISKSIFKWRQRHREQTYGHGESGGESEMYGESNMEAYITICKIDNQWEFAVCLRELKQGLCINLEEWD</sequence>
<dbReference type="GO" id="GO:0016042">
    <property type="term" value="P:lipid catabolic process"/>
    <property type="evidence" value="ECO:0007669"/>
    <property type="project" value="UniProtKB-KW"/>
</dbReference>
<gene>
    <name evidence="20" type="primary">ABHD4</name>
</gene>
<dbReference type="GO" id="GO:0006650">
    <property type="term" value="P:glycerophospholipid metabolic process"/>
    <property type="evidence" value="ECO:0007669"/>
    <property type="project" value="UniProtKB-ARBA"/>
</dbReference>
<organism evidence="20 21">
    <name type="scientific">Bos taurus</name>
    <name type="common">Bovine</name>
    <dbReference type="NCBI Taxonomy" id="9913"/>
    <lineage>
        <taxon>Eukaryota</taxon>
        <taxon>Metazoa</taxon>
        <taxon>Chordata</taxon>
        <taxon>Craniata</taxon>
        <taxon>Vertebrata</taxon>
        <taxon>Euteleostomi</taxon>
        <taxon>Mammalia</taxon>
        <taxon>Eutheria</taxon>
        <taxon>Laurasiatheria</taxon>
        <taxon>Artiodactyla</taxon>
        <taxon>Ruminantia</taxon>
        <taxon>Pecora</taxon>
        <taxon>Bovidae</taxon>
        <taxon>Bovinae</taxon>
        <taxon>Bos</taxon>
    </lineage>
</organism>
<dbReference type="Pfam" id="PF00561">
    <property type="entry name" value="Abhydrolase_1"/>
    <property type="match status" value="1"/>
</dbReference>
<name>A0AAA9S540_BOVIN</name>
<dbReference type="GeneTree" id="ENSGT00390000016277"/>
<protein>
    <recommendedName>
        <fullName evidence="16">(Lyso)-N-acylphosphatidylethanolamine lipase</fullName>
    </recommendedName>
    <alternativeName>
        <fullName evidence="17">Alpha/beta hydrolase domain-containing protein 4</fullName>
    </alternativeName>
    <alternativeName>
        <fullName evidence="18">Alpha/beta-hydrolase 4</fullName>
    </alternativeName>
</protein>
<dbReference type="PANTHER" id="PTHR42886:SF21">
    <property type="entry name" value="(LYSO)-N-ACYLPHOSPHATIDYLETHANOLAMINE LIPASE"/>
    <property type="match status" value="1"/>
</dbReference>
<dbReference type="FunFam" id="3.40.50.1820:FF:000044">
    <property type="entry name" value="Abhydrolase domain containing 4"/>
    <property type="match status" value="1"/>
</dbReference>
<feature type="domain" description="AB hydrolase-1" evidence="19">
    <location>
        <begin position="83"/>
        <end position="213"/>
    </location>
</feature>
<comment type="catalytic activity">
    <reaction evidence="14">
        <text>1-octadecanoyl-2-(9Z-octadecenoyl)-sn-glycero-3-phospho-(N-hexadecanoyl)-serine + H2O = 1-octadecanoyl-2-hydroxy-sn-glycero-3-phospho-(N-hexadecanoyl)-serine + (9Z)-octadecenoate + H(+)</text>
        <dbReference type="Rhea" id="RHEA:55236"/>
        <dbReference type="ChEBI" id="CHEBI:15377"/>
        <dbReference type="ChEBI" id="CHEBI:15378"/>
        <dbReference type="ChEBI" id="CHEBI:30823"/>
        <dbReference type="ChEBI" id="CHEBI:138661"/>
        <dbReference type="ChEBI" id="CHEBI:138662"/>
    </reaction>
    <physiologicalReaction direction="left-to-right" evidence="14">
        <dbReference type="Rhea" id="RHEA:55237"/>
    </physiologicalReaction>
</comment>
<accession>A0AAA9S540</accession>
<dbReference type="Proteomes" id="UP000009136">
    <property type="component" value="Chromosome 10"/>
</dbReference>
<comment type="catalytic activity">
    <reaction evidence="11">
        <text>N-(5Z,8Z,11Z,14Z-eicosatetraenoyl)-1-(9Z-octadecenoyl)-sn-glycero-3-phosphoethanolamine + H2O = N-(5Z,8Z,11Z,14Z-eicosatetraenoyl)-sn-glycero-3-phosphoethanolamine + (9Z)-octadecenoate + H(+)</text>
        <dbReference type="Rhea" id="RHEA:45400"/>
        <dbReference type="ChEBI" id="CHEBI:15377"/>
        <dbReference type="ChEBI" id="CHEBI:15378"/>
        <dbReference type="ChEBI" id="CHEBI:30823"/>
        <dbReference type="ChEBI" id="CHEBI:85223"/>
        <dbReference type="ChEBI" id="CHEBI:85230"/>
    </reaction>
    <physiologicalReaction direction="left-to-right" evidence="11">
        <dbReference type="Rhea" id="RHEA:45401"/>
    </physiologicalReaction>
</comment>
<keyword evidence="1" id="KW-0378">Hydrolase</keyword>
<keyword evidence="3" id="KW-0443">Lipid metabolism</keyword>
<dbReference type="PRINTS" id="PR00111">
    <property type="entry name" value="ABHYDROLASE"/>
</dbReference>
<comment type="catalytic activity">
    <reaction evidence="6">
        <text>N-hexadecanoyl-1-(9Z-octadecenoyl)-sn-glycero-3-phosphoethanolamine + H2O = N-hexadecanoyl-sn-glycero-3-phosphoethanolamine + (9Z)-octadecenoate + H(+)</text>
        <dbReference type="Rhea" id="RHEA:45384"/>
        <dbReference type="ChEBI" id="CHEBI:15377"/>
        <dbReference type="ChEBI" id="CHEBI:15378"/>
        <dbReference type="ChEBI" id="CHEBI:30823"/>
        <dbReference type="ChEBI" id="CHEBI:85217"/>
        <dbReference type="ChEBI" id="CHEBI:85226"/>
    </reaction>
    <physiologicalReaction direction="left-to-right" evidence="6">
        <dbReference type="Rhea" id="RHEA:45385"/>
    </physiologicalReaction>
</comment>
<dbReference type="PANTHER" id="PTHR42886">
    <property type="entry name" value="RE40534P-RELATED"/>
    <property type="match status" value="1"/>
</dbReference>
<dbReference type="GO" id="GO:0016787">
    <property type="term" value="F:hydrolase activity"/>
    <property type="evidence" value="ECO:0007669"/>
    <property type="project" value="UniProtKB-KW"/>
</dbReference>
<evidence type="ECO:0000256" key="16">
    <source>
        <dbReference type="ARBA" id="ARBA00068782"/>
    </source>
</evidence>
<reference evidence="20" key="1">
    <citation type="submission" date="2018-03" db="EMBL/GenBank/DDBJ databases">
        <title>ARS-UCD1.2.</title>
        <authorList>
            <person name="Rosen B.D."/>
            <person name="Bickhart D.M."/>
            <person name="Koren S."/>
            <person name="Schnabel R.D."/>
            <person name="Hall R."/>
            <person name="Zimin A."/>
            <person name="Dreischer C."/>
            <person name="Schultheiss S."/>
            <person name="Schroeder S.G."/>
            <person name="Elsik C.G."/>
            <person name="Couldrey C."/>
            <person name="Liu G.E."/>
            <person name="Van Tassell C.P."/>
            <person name="Phillippy A.M."/>
            <person name="Smith T.P.L."/>
            <person name="Medrano J.F."/>
        </authorList>
    </citation>
    <scope>NUCLEOTIDE SEQUENCE [LARGE SCALE GENOMIC DNA]</scope>
    <source>
        <strain evidence="20">Hereford</strain>
    </source>
</reference>
<evidence type="ECO:0000256" key="4">
    <source>
        <dbReference type="ARBA" id="ARBA00038097"/>
    </source>
</evidence>
<evidence type="ECO:0000256" key="1">
    <source>
        <dbReference type="ARBA" id="ARBA00022801"/>
    </source>
</evidence>
<evidence type="ECO:0000256" key="13">
    <source>
        <dbReference type="ARBA" id="ARBA00052212"/>
    </source>
</evidence>
<comment type="catalytic activity">
    <reaction evidence="13">
        <text>an N-acyl-1,2-diacyl-sn-glycero-3-phosphoethanolamine + H2O = N,1-diacyl-sn-glycero-3-phosphoethanolamine + a fatty acid + H(+)</text>
        <dbReference type="Rhea" id="RHEA:45460"/>
        <dbReference type="ChEBI" id="CHEBI:15377"/>
        <dbReference type="ChEBI" id="CHEBI:15378"/>
        <dbReference type="ChEBI" id="CHEBI:28868"/>
        <dbReference type="ChEBI" id="CHEBI:62537"/>
        <dbReference type="ChEBI" id="CHEBI:85216"/>
    </reaction>
    <physiologicalReaction direction="left-to-right" evidence="13">
        <dbReference type="Rhea" id="RHEA:45461"/>
    </physiologicalReaction>
</comment>
<comment type="catalytic activity">
    <reaction evidence="10">
        <text>N,1-di-(9Z-octadecenoyl)-sn-glycero-3-phosphoethanolamine + H2O = N-(9Z-octadecenoyl)-sn-glycero-3-phosphoethanolamine + (9Z)-octadecenoate + H(+)</text>
        <dbReference type="Rhea" id="RHEA:45396"/>
        <dbReference type="ChEBI" id="CHEBI:15377"/>
        <dbReference type="ChEBI" id="CHEBI:15378"/>
        <dbReference type="ChEBI" id="CHEBI:30823"/>
        <dbReference type="ChEBI" id="CHEBI:85222"/>
        <dbReference type="ChEBI" id="CHEBI:85229"/>
    </reaction>
    <physiologicalReaction direction="left-to-right" evidence="10">
        <dbReference type="Rhea" id="RHEA:45397"/>
    </physiologicalReaction>
</comment>
<comment type="catalytic activity">
    <reaction evidence="5">
        <text>N-hexadecanoyl-1,2-di-(9Z-octadecenoyl)-sn-glycero-3-phosphoethanolamine + H2O = N-hexadecanoyl-1-(9Z-octadecenoyl)-sn-glycero-3-phosphoethanolamine + (9Z)-octadecenoate + H(+)</text>
        <dbReference type="Rhea" id="RHEA:45424"/>
        <dbReference type="ChEBI" id="CHEBI:15377"/>
        <dbReference type="ChEBI" id="CHEBI:15378"/>
        <dbReference type="ChEBI" id="CHEBI:30823"/>
        <dbReference type="ChEBI" id="CHEBI:78097"/>
        <dbReference type="ChEBI" id="CHEBI:85217"/>
    </reaction>
    <physiologicalReaction direction="left-to-right" evidence="5">
        <dbReference type="Rhea" id="RHEA:45425"/>
    </physiologicalReaction>
</comment>
<evidence type="ECO:0000256" key="11">
    <source>
        <dbReference type="ARBA" id="ARBA00051548"/>
    </source>
</evidence>
<dbReference type="AlphaFoldDB" id="A0AAA9S540"/>
<evidence type="ECO:0000256" key="17">
    <source>
        <dbReference type="ARBA" id="ARBA00076451"/>
    </source>
</evidence>
<dbReference type="SUPFAM" id="SSF53474">
    <property type="entry name" value="alpha/beta-Hydrolases"/>
    <property type="match status" value="1"/>
</dbReference>
<evidence type="ECO:0000256" key="7">
    <source>
        <dbReference type="ARBA" id="ARBA00050487"/>
    </source>
</evidence>
<evidence type="ECO:0000313" key="21">
    <source>
        <dbReference type="Proteomes" id="UP000009136"/>
    </source>
</evidence>
<evidence type="ECO:0000256" key="12">
    <source>
        <dbReference type="ARBA" id="ARBA00051976"/>
    </source>
</evidence>
<evidence type="ECO:0000256" key="2">
    <source>
        <dbReference type="ARBA" id="ARBA00022963"/>
    </source>
</evidence>
<dbReference type="Gene3D" id="3.40.50.1820">
    <property type="entry name" value="alpha/beta hydrolase"/>
    <property type="match status" value="1"/>
</dbReference>
<evidence type="ECO:0000256" key="18">
    <source>
        <dbReference type="ARBA" id="ARBA00081215"/>
    </source>
</evidence>
<dbReference type="InterPro" id="IPR029058">
    <property type="entry name" value="AB_hydrolase_fold"/>
</dbReference>
<evidence type="ECO:0000256" key="14">
    <source>
        <dbReference type="ARBA" id="ARBA00052688"/>
    </source>
</evidence>